<dbReference type="InterPro" id="IPR023159">
    <property type="entry name" value="SO1590-like_sf"/>
</dbReference>
<evidence type="ECO:0000313" key="2">
    <source>
        <dbReference type="Proteomes" id="UP000304912"/>
    </source>
</evidence>
<dbReference type="AlphaFoldDB" id="A0A5B7YI25"/>
<accession>A0A5B7YI25</accession>
<dbReference type="KEGG" id="salk:FBQ74_09285"/>
<dbReference type="Gene3D" id="2.40.350.10">
    <property type="entry name" value="SO1590-like"/>
    <property type="match status" value="1"/>
</dbReference>
<reference evidence="1 2" key="1">
    <citation type="submission" date="2019-04" db="EMBL/GenBank/DDBJ databases">
        <title>Salinimonas iocasae sp. nov., a halophilic bacterium isolated from the outer tube casing of tubeworms in Okinawa Trough.</title>
        <authorList>
            <person name="Zhang H."/>
            <person name="Wang H."/>
            <person name="Li C."/>
        </authorList>
    </citation>
    <scope>NUCLEOTIDE SEQUENCE [LARGE SCALE GENOMIC DNA]</scope>
    <source>
        <strain evidence="1 2">KX18D6</strain>
    </source>
</reference>
<gene>
    <name evidence="1" type="ORF">FBQ74_09285</name>
</gene>
<dbReference type="SUPFAM" id="SSF159238">
    <property type="entry name" value="SO1590-like"/>
    <property type="match status" value="1"/>
</dbReference>
<dbReference type="InterPro" id="IPR021607">
    <property type="entry name" value="DUF3224"/>
</dbReference>
<organism evidence="1 2">
    <name type="scientific">Salinimonas iocasae</name>
    <dbReference type="NCBI Taxonomy" id="2572577"/>
    <lineage>
        <taxon>Bacteria</taxon>
        <taxon>Pseudomonadati</taxon>
        <taxon>Pseudomonadota</taxon>
        <taxon>Gammaproteobacteria</taxon>
        <taxon>Alteromonadales</taxon>
        <taxon>Alteromonadaceae</taxon>
        <taxon>Alteromonas/Salinimonas group</taxon>
        <taxon>Salinimonas</taxon>
    </lineage>
</organism>
<evidence type="ECO:0000313" key="1">
    <source>
        <dbReference type="EMBL" id="QCZ95185.1"/>
    </source>
</evidence>
<keyword evidence="2" id="KW-1185">Reference proteome</keyword>
<name>A0A5B7YI25_9ALTE</name>
<sequence length="124" mass="13258">MTLKATGQFAVNILPQQDAIGAGRMVIEKDYEGELQGTGKGQMLSKQIDGGTSVYCAIEEFEGKLDGKSGGFTLLHQGKMTSEARELSISVIEGSGSGELSSLAGSMQINQDENSHTYIFEYTL</sequence>
<proteinExistence type="predicted"/>
<dbReference type="EMBL" id="CP039852">
    <property type="protein sequence ID" value="QCZ95185.1"/>
    <property type="molecule type" value="Genomic_DNA"/>
</dbReference>
<protein>
    <submittedName>
        <fullName evidence="1">DUF3224 domain-containing protein</fullName>
    </submittedName>
</protein>
<dbReference type="Proteomes" id="UP000304912">
    <property type="component" value="Chromosome"/>
</dbReference>
<dbReference type="OrthoDB" id="69764at2"/>
<dbReference type="Pfam" id="PF11528">
    <property type="entry name" value="DUF3224"/>
    <property type="match status" value="1"/>
</dbReference>